<feature type="transmembrane region" description="Helical" evidence="14">
    <location>
        <begin position="20"/>
        <end position="45"/>
    </location>
</feature>
<keyword evidence="17" id="KW-1185">Reference proteome</keyword>
<evidence type="ECO:0000256" key="5">
    <source>
        <dbReference type="ARBA" id="ARBA00022723"/>
    </source>
</evidence>
<keyword evidence="11" id="KW-0443">Lipid metabolism</keyword>
<protein>
    <submittedName>
        <fullName evidence="16">Sterol desaturase family protein</fullName>
    </submittedName>
</protein>
<dbReference type="PANTHER" id="PTHR12863">
    <property type="entry name" value="FATTY ACID HYDROXYLASE"/>
    <property type="match status" value="1"/>
</dbReference>
<evidence type="ECO:0000256" key="4">
    <source>
        <dbReference type="ARBA" id="ARBA00022692"/>
    </source>
</evidence>
<dbReference type="Proteomes" id="UP001230156">
    <property type="component" value="Unassembled WGS sequence"/>
</dbReference>
<evidence type="ECO:0000256" key="10">
    <source>
        <dbReference type="ARBA" id="ARBA00023002"/>
    </source>
</evidence>
<keyword evidence="8" id="KW-0862">Zinc</keyword>
<keyword evidence="5" id="KW-0479">Metal-binding</keyword>
<evidence type="ECO:0000256" key="6">
    <source>
        <dbReference type="ARBA" id="ARBA00022824"/>
    </source>
</evidence>
<evidence type="ECO:0000256" key="7">
    <source>
        <dbReference type="ARBA" id="ARBA00022832"/>
    </source>
</evidence>
<evidence type="ECO:0000256" key="14">
    <source>
        <dbReference type="SAM" id="Phobius"/>
    </source>
</evidence>
<keyword evidence="7" id="KW-0276">Fatty acid metabolism</keyword>
<evidence type="ECO:0000256" key="13">
    <source>
        <dbReference type="ARBA" id="ARBA00023160"/>
    </source>
</evidence>
<keyword evidence="9 14" id="KW-1133">Transmembrane helix</keyword>
<feature type="transmembrane region" description="Helical" evidence="14">
    <location>
        <begin position="106"/>
        <end position="129"/>
    </location>
</feature>
<keyword evidence="3" id="KW-0444">Lipid biosynthesis</keyword>
<keyword evidence="12 14" id="KW-0472">Membrane</keyword>
<evidence type="ECO:0000259" key="15">
    <source>
        <dbReference type="Pfam" id="PF04116"/>
    </source>
</evidence>
<keyword evidence="13" id="KW-0275">Fatty acid biosynthesis</keyword>
<accession>A0ABU0YJQ9</accession>
<keyword evidence="10" id="KW-0560">Oxidoreductase</keyword>
<comment type="cofactor">
    <cofactor evidence="1">
        <name>Zn(2+)</name>
        <dbReference type="ChEBI" id="CHEBI:29105"/>
    </cofactor>
</comment>
<organism evidence="16 17">
    <name type="scientific">Dongia sedimenti</name>
    <dbReference type="NCBI Taxonomy" id="3064282"/>
    <lineage>
        <taxon>Bacteria</taxon>
        <taxon>Pseudomonadati</taxon>
        <taxon>Pseudomonadota</taxon>
        <taxon>Alphaproteobacteria</taxon>
        <taxon>Rhodospirillales</taxon>
        <taxon>Dongiaceae</taxon>
        <taxon>Dongia</taxon>
    </lineage>
</organism>
<keyword evidence="4 14" id="KW-0812">Transmembrane</keyword>
<dbReference type="Pfam" id="PF04116">
    <property type="entry name" value="FA_hydroxylase"/>
    <property type="match status" value="1"/>
</dbReference>
<comment type="subcellular location">
    <subcellularLocation>
        <location evidence="2">Endoplasmic reticulum membrane</location>
        <topology evidence="2">Multi-pass membrane protein</topology>
    </subcellularLocation>
</comment>
<feature type="transmembrane region" description="Helical" evidence="14">
    <location>
        <begin position="51"/>
        <end position="72"/>
    </location>
</feature>
<evidence type="ECO:0000313" key="17">
    <source>
        <dbReference type="Proteomes" id="UP001230156"/>
    </source>
</evidence>
<evidence type="ECO:0000256" key="12">
    <source>
        <dbReference type="ARBA" id="ARBA00023136"/>
    </source>
</evidence>
<evidence type="ECO:0000256" key="2">
    <source>
        <dbReference type="ARBA" id="ARBA00004477"/>
    </source>
</evidence>
<evidence type="ECO:0000256" key="9">
    <source>
        <dbReference type="ARBA" id="ARBA00022989"/>
    </source>
</evidence>
<dbReference type="PANTHER" id="PTHR12863:SF1">
    <property type="entry name" value="FATTY ACID 2-HYDROXYLASE"/>
    <property type="match status" value="1"/>
</dbReference>
<sequence>MSGFWKNRTHNLARMSLADLFRAFFTYPSVLAYIAVAAASFYFVYRWYESPLPLAVAWVATGLVYPMVWYCLHRWVLHGQYLYRSPLTAAVWKRIHFDHHQDPHNLVVLFGALYTTLPTIGIVTIPIGYLIGGPAGSAMAFGAGIVITLFYEFCHCMQHLNTAPKTAFMKRIKQLHLAHHFHNEQGNYGITNYVWDRLFGTFYAKAKLVPKSATVFNIGYTEEMAQKYPWVNRLSNFTRGDGNPRRFRSEPAPGESA</sequence>
<dbReference type="InterPro" id="IPR006694">
    <property type="entry name" value="Fatty_acid_hydroxylase"/>
</dbReference>
<feature type="domain" description="Fatty acid hydroxylase" evidence="15">
    <location>
        <begin position="59"/>
        <end position="201"/>
    </location>
</feature>
<feature type="transmembrane region" description="Helical" evidence="14">
    <location>
        <begin position="135"/>
        <end position="154"/>
    </location>
</feature>
<evidence type="ECO:0000256" key="1">
    <source>
        <dbReference type="ARBA" id="ARBA00001947"/>
    </source>
</evidence>
<dbReference type="RefSeq" id="WP_379955399.1">
    <property type="nucleotide sequence ID" value="NZ_JAUYVI010000003.1"/>
</dbReference>
<name>A0ABU0YJQ9_9PROT</name>
<evidence type="ECO:0000313" key="16">
    <source>
        <dbReference type="EMBL" id="MDQ7247954.1"/>
    </source>
</evidence>
<evidence type="ECO:0000256" key="11">
    <source>
        <dbReference type="ARBA" id="ARBA00023098"/>
    </source>
</evidence>
<keyword evidence="6" id="KW-0256">Endoplasmic reticulum</keyword>
<proteinExistence type="predicted"/>
<reference evidence="17" key="1">
    <citation type="submission" date="2023-08" db="EMBL/GenBank/DDBJ databases">
        <title>Rhodospirillaceae gen. nov., a novel taxon isolated from the Yangtze River Yuezi River estuary sludge.</title>
        <authorList>
            <person name="Ruan L."/>
        </authorList>
    </citation>
    <scope>NUCLEOTIDE SEQUENCE [LARGE SCALE GENOMIC DNA]</scope>
    <source>
        <strain evidence="17">R-7</strain>
    </source>
</reference>
<dbReference type="InterPro" id="IPR014430">
    <property type="entry name" value="Scs7"/>
</dbReference>
<evidence type="ECO:0000256" key="8">
    <source>
        <dbReference type="ARBA" id="ARBA00022833"/>
    </source>
</evidence>
<dbReference type="EMBL" id="JAUYVI010000003">
    <property type="protein sequence ID" value="MDQ7247954.1"/>
    <property type="molecule type" value="Genomic_DNA"/>
</dbReference>
<comment type="caution">
    <text evidence="16">The sequence shown here is derived from an EMBL/GenBank/DDBJ whole genome shotgun (WGS) entry which is preliminary data.</text>
</comment>
<evidence type="ECO:0000256" key="3">
    <source>
        <dbReference type="ARBA" id="ARBA00022516"/>
    </source>
</evidence>
<gene>
    <name evidence="16" type="ORF">Q8A70_09770</name>
</gene>